<feature type="non-terminal residue" evidence="3">
    <location>
        <position position="1"/>
    </location>
</feature>
<reference evidence="3" key="1">
    <citation type="submission" date="2018-05" db="EMBL/GenBank/DDBJ databases">
        <authorList>
            <person name="Lanie J.A."/>
            <person name="Ng W.-L."/>
            <person name="Kazmierczak K.M."/>
            <person name="Andrzejewski T.M."/>
            <person name="Davidsen T.M."/>
            <person name="Wayne K.J."/>
            <person name="Tettelin H."/>
            <person name="Glass J.I."/>
            <person name="Rusch D."/>
            <person name="Podicherti R."/>
            <person name="Tsui H.-C.T."/>
            <person name="Winkler M.E."/>
        </authorList>
    </citation>
    <scope>NUCLEOTIDE SEQUENCE</scope>
</reference>
<dbReference type="SUPFAM" id="SSF53850">
    <property type="entry name" value="Periplasmic binding protein-like II"/>
    <property type="match status" value="1"/>
</dbReference>
<accession>A0A382ARN7</accession>
<dbReference type="AlphaFoldDB" id="A0A382ARN7"/>
<name>A0A382ARN7_9ZZZZ</name>
<dbReference type="InterPro" id="IPR026045">
    <property type="entry name" value="Ferric-bd"/>
</dbReference>
<dbReference type="Pfam" id="PF13343">
    <property type="entry name" value="SBP_bac_6"/>
    <property type="match status" value="1"/>
</dbReference>
<dbReference type="EMBL" id="UINC01026521">
    <property type="protein sequence ID" value="SVB04128.1"/>
    <property type="molecule type" value="Genomic_DNA"/>
</dbReference>
<keyword evidence="2" id="KW-0732">Signal</keyword>
<evidence type="ECO:0000313" key="3">
    <source>
        <dbReference type="EMBL" id="SVB04128.1"/>
    </source>
</evidence>
<evidence type="ECO:0000256" key="2">
    <source>
        <dbReference type="ARBA" id="ARBA00022729"/>
    </source>
</evidence>
<sequence>VKILSKISKAMLFAMIFFVLLISCSVETESSRKINEVSTQVVKDVKKSEGNLVIYSGRKESLVGPLIDQFKSISGINIKVKYGTSTEIAAQLILEGSKSPADVFYAQDPGALGSVIDMLQQLSPDLLEKIPVWAKSDKGKWIGISGRARTLVYNTDNVKDSDLPKTLYDLCDTKWKGRMGWAPTNSSFQTMITAMRTIWGEDKTKAWVKCMMANDVKVYPKNTPQVEAVGKAEIDIGLVNHYYLYKFILDSGEGDKFKARNLHLESGGPGSLVMVSPIGILSTAKNKDNAQQFIDFMISQISQNYFVNSTREYPLIEGVKIHPLLTPLNEVTKVSISLSDLADI</sequence>
<dbReference type="Gene3D" id="3.40.190.10">
    <property type="entry name" value="Periplasmic binding protein-like II"/>
    <property type="match status" value="2"/>
</dbReference>
<protein>
    <recommendedName>
        <fullName evidence="4">Iron ABC transporter substrate-binding protein</fullName>
    </recommendedName>
</protein>
<organism evidence="3">
    <name type="scientific">marine metagenome</name>
    <dbReference type="NCBI Taxonomy" id="408172"/>
    <lineage>
        <taxon>unclassified sequences</taxon>
        <taxon>metagenomes</taxon>
        <taxon>ecological metagenomes</taxon>
    </lineage>
</organism>
<evidence type="ECO:0000256" key="1">
    <source>
        <dbReference type="ARBA" id="ARBA00008520"/>
    </source>
</evidence>
<feature type="non-terminal residue" evidence="3">
    <location>
        <position position="344"/>
    </location>
</feature>
<comment type="similarity">
    <text evidence="1">Belongs to the bacterial solute-binding protein 1 family.</text>
</comment>
<dbReference type="PIRSF" id="PIRSF002825">
    <property type="entry name" value="CfbpA"/>
    <property type="match status" value="1"/>
</dbReference>
<gene>
    <name evidence="3" type="ORF">METZ01_LOCUS156982</name>
</gene>
<evidence type="ECO:0008006" key="4">
    <source>
        <dbReference type="Google" id="ProtNLM"/>
    </source>
</evidence>
<dbReference type="GO" id="GO:0030288">
    <property type="term" value="C:outer membrane-bounded periplasmic space"/>
    <property type="evidence" value="ECO:0007669"/>
    <property type="project" value="TreeGrafter"/>
</dbReference>
<dbReference type="PANTHER" id="PTHR30006:SF15">
    <property type="entry name" value="IRON-UTILIZATION PERIPLASMIC PROTEIN"/>
    <property type="match status" value="1"/>
</dbReference>
<proteinExistence type="inferred from homology"/>
<dbReference type="PANTHER" id="PTHR30006">
    <property type="entry name" value="THIAMINE-BINDING PERIPLASMIC PROTEIN-RELATED"/>
    <property type="match status" value="1"/>
</dbReference>